<dbReference type="Proteomes" id="UP000095286">
    <property type="component" value="Unplaced"/>
</dbReference>
<organism evidence="1 2">
    <name type="scientific">Rhabditophanes sp. KR3021</name>
    <dbReference type="NCBI Taxonomy" id="114890"/>
    <lineage>
        <taxon>Eukaryota</taxon>
        <taxon>Metazoa</taxon>
        <taxon>Ecdysozoa</taxon>
        <taxon>Nematoda</taxon>
        <taxon>Chromadorea</taxon>
        <taxon>Rhabditida</taxon>
        <taxon>Tylenchina</taxon>
        <taxon>Panagrolaimomorpha</taxon>
        <taxon>Strongyloidoidea</taxon>
        <taxon>Alloionematidae</taxon>
        <taxon>Rhabditophanes</taxon>
    </lineage>
</organism>
<sequence length="123" mass="12518">MQFTSSLLFLAIVGQVLIQYGNSCPIGQTIADTTAEQARLDAVATQARAFEADLTIKATTADSLAKSTADIANGDPSNVPAAIEAKDAAAASVIATQKAQDADKAAVIAEKAATDYKASVANC</sequence>
<proteinExistence type="predicted"/>
<evidence type="ECO:0000313" key="1">
    <source>
        <dbReference type="Proteomes" id="UP000095286"/>
    </source>
</evidence>
<accession>A0AC35U3G8</accession>
<protein>
    <submittedName>
        <fullName evidence="2">Secreted protein</fullName>
    </submittedName>
</protein>
<reference evidence="2" key="1">
    <citation type="submission" date="2016-11" db="UniProtKB">
        <authorList>
            <consortium name="WormBaseParasite"/>
        </authorList>
    </citation>
    <scope>IDENTIFICATION</scope>
    <source>
        <strain evidence="2">KR3021</strain>
    </source>
</reference>
<name>A0AC35U3G8_9BILA</name>
<evidence type="ECO:0000313" key="2">
    <source>
        <dbReference type="WBParaSite" id="RSKR_0000677500.1"/>
    </source>
</evidence>
<dbReference type="WBParaSite" id="RSKR_0000677500.1">
    <property type="protein sequence ID" value="RSKR_0000677500.1"/>
    <property type="gene ID" value="RSKR_0000677500"/>
</dbReference>